<keyword evidence="2" id="KW-1185">Reference proteome</keyword>
<dbReference type="RefSeq" id="WP_262568761.1">
    <property type="nucleotide sequence ID" value="NZ_JAPFCC010000001.1"/>
</dbReference>
<dbReference type="EMBL" id="JAPFCC010000001">
    <property type="protein sequence ID" value="MCW7552788.1"/>
    <property type="molecule type" value="Genomic_DNA"/>
</dbReference>
<evidence type="ECO:0000313" key="1">
    <source>
        <dbReference type="EMBL" id="MCW7552788.1"/>
    </source>
</evidence>
<organism evidence="1 2">
    <name type="scientific">Endozoicomonas gorgoniicola</name>
    <dbReference type="NCBI Taxonomy" id="1234144"/>
    <lineage>
        <taxon>Bacteria</taxon>
        <taxon>Pseudomonadati</taxon>
        <taxon>Pseudomonadota</taxon>
        <taxon>Gammaproteobacteria</taxon>
        <taxon>Oceanospirillales</taxon>
        <taxon>Endozoicomonadaceae</taxon>
        <taxon>Endozoicomonas</taxon>
    </lineage>
</organism>
<comment type="caution">
    <text evidence="1">The sequence shown here is derived from an EMBL/GenBank/DDBJ whole genome shotgun (WGS) entry which is preliminary data.</text>
</comment>
<protein>
    <submittedName>
        <fullName evidence="1">Uncharacterized protein</fullName>
    </submittedName>
</protein>
<reference evidence="1 2" key="1">
    <citation type="submission" date="2022-10" db="EMBL/GenBank/DDBJ databases">
        <title>High-quality genome sequences of two octocoral-associated bacteria, Endozoicomonas euniceicola EF212 and Endozoicomonas gorgoniicola PS125.</title>
        <authorList>
            <person name="Chiou Y.-J."/>
            <person name="Chen Y.-H."/>
        </authorList>
    </citation>
    <scope>NUCLEOTIDE SEQUENCE [LARGE SCALE GENOMIC DNA]</scope>
    <source>
        <strain evidence="1 2">PS125</strain>
    </source>
</reference>
<sequence length="102" mass="11877">MAIKYHVRLSEDERLMLKRFIKQEKPRVAQYKKRNANILLAIVDILPSLKLSLYHISTPQNWRAMRQTSTPICNLNHPFQTARQPGRTVCLESHQPPSLAMV</sequence>
<name>A0ABT3MTV9_9GAMM</name>
<dbReference type="Proteomes" id="UP001209854">
    <property type="component" value="Unassembled WGS sequence"/>
</dbReference>
<proteinExistence type="predicted"/>
<evidence type="ECO:0000313" key="2">
    <source>
        <dbReference type="Proteomes" id="UP001209854"/>
    </source>
</evidence>
<accession>A0ABT3MTV9</accession>
<gene>
    <name evidence="1" type="ORF">NX722_09055</name>
</gene>